<organism evidence="3 4">
    <name type="scientific">Prauserella sediminis</name>
    <dbReference type="NCBI Taxonomy" id="577680"/>
    <lineage>
        <taxon>Bacteria</taxon>
        <taxon>Bacillati</taxon>
        <taxon>Actinomycetota</taxon>
        <taxon>Actinomycetes</taxon>
        <taxon>Pseudonocardiales</taxon>
        <taxon>Pseudonocardiaceae</taxon>
        <taxon>Prauserella</taxon>
        <taxon>Prauserella salsuginis group</taxon>
    </lineage>
</organism>
<feature type="compositionally biased region" description="Polar residues" evidence="1">
    <location>
        <begin position="32"/>
        <end position="42"/>
    </location>
</feature>
<feature type="transmembrane region" description="Helical" evidence="2">
    <location>
        <begin position="119"/>
        <end position="142"/>
    </location>
</feature>
<evidence type="ECO:0000256" key="2">
    <source>
        <dbReference type="SAM" id="Phobius"/>
    </source>
</evidence>
<sequence>MTESSWNPRQPGPPPQSSQQSPQQPEPPRGTDASQPPETSQGHGALQSPGPSSQPNGQDAAGQDAATPPHGQPAVPQAGGQSHPAQSYPAQPYRAEPHRQAYEPQVLRQPQQNGCVRRVPLVVAVVAGLVLGGGGVGLTWWLTSGPGEGAEADAAAACAVAERVEPGVPSEKNMGEYRRWAAAVELANAAAEEDPALEQFAEAFAKPYLLVRQTMADDTPEFRQAVTGMRAACDDL</sequence>
<dbReference type="RefSeq" id="WP_183779429.1">
    <property type="nucleotide sequence ID" value="NZ_JACIBS010000001.1"/>
</dbReference>
<name>A0A839XKF8_9PSEU</name>
<proteinExistence type="predicted"/>
<gene>
    <name evidence="3" type="ORF">FB384_000908</name>
</gene>
<dbReference type="EMBL" id="JACIBS010000001">
    <property type="protein sequence ID" value="MBB3662004.1"/>
    <property type="molecule type" value="Genomic_DNA"/>
</dbReference>
<reference evidence="3 4" key="1">
    <citation type="submission" date="2020-08" db="EMBL/GenBank/DDBJ databases">
        <title>Sequencing the genomes of 1000 actinobacteria strains.</title>
        <authorList>
            <person name="Klenk H.-P."/>
        </authorList>
    </citation>
    <scope>NUCLEOTIDE SEQUENCE [LARGE SCALE GENOMIC DNA]</scope>
    <source>
        <strain evidence="3 4">DSM 45267</strain>
    </source>
</reference>
<comment type="caution">
    <text evidence="3">The sequence shown here is derived from an EMBL/GenBank/DDBJ whole genome shotgun (WGS) entry which is preliminary data.</text>
</comment>
<evidence type="ECO:0000256" key="1">
    <source>
        <dbReference type="SAM" id="MobiDB-lite"/>
    </source>
</evidence>
<keyword evidence="4" id="KW-1185">Reference proteome</keyword>
<protein>
    <submittedName>
        <fullName evidence="3">Uncharacterized protein</fullName>
    </submittedName>
</protein>
<feature type="region of interest" description="Disordered" evidence="1">
    <location>
        <begin position="1"/>
        <end position="94"/>
    </location>
</feature>
<dbReference type="AlphaFoldDB" id="A0A839XKF8"/>
<feature type="compositionally biased region" description="Polar residues" evidence="1">
    <location>
        <begin position="79"/>
        <end position="89"/>
    </location>
</feature>
<evidence type="ECO:0000313" key="4">
    <source>
        <dbReference type="Proteomes" id="UP000564573"/>
    </source>
</evidence>
<keyword evidence="2" id="KW-1133">Transmembrane helix</keyword>
<keyword evidence="2" id="KW-0812">Transmembrane</keyword>
<accession>A0A839XKF8</accession>
<keyword evidence="2" id="KW-0472">Membrane</keyword>
<evidence type="ECO:0000313" key="3">
    <source>
        <dbReference type="EMBL" id="MBB3662004.1"/>
    </source>
</evidence>
<dbReference type="Proteomes" id="UP000564573">
    <property type="component" value="Unassembled WGS sequence"/>
</dbReference>